<name>A0A271IU19_9BACT</name>
<protein>
    <submittedName>
        <fullName evidence="2">Uncharacterized protein</fullName>
    </submittedName>
</protein>
<gene>
    <name evidence="2" type="ORF">BSZ37_21095</name>
</gene>
<dbReference type="Proteomes" id="UP000216339">
    <property type="component" value="Unassembled WGS sequence"/>
</dbReference>
<proteinExistence type="predicted"/>
<accession>A0A271IU19</accession>
<evidence type="ECO:0000256" key="1">
    <source>
        <dbReference type="SAM" id="MobiDB-lite"/>
    </source>
</evidence>
<dbReference type="Pfam" id="PF19663">
    <property type="entry name" value="DUF6166"/>
    <property type="match status" value="1"/>
</dbReference>
<dbReference type="EMBL" id="MQWD01000010">
    <property type="protein sequence ID" value="PAP74225.1"/>
    <property type="molecule type" value="Genomic_DNA"/>
</dbReference>
<reference evidence="2 3" key="1">
    <citation type="submission" date="2016-11" db="EMBL/GenBank/DDBJ databases">
        <title>Study of marine rhodopsin-containing bacteria.</title>
        <authorList>
            <person name="Yoshizawa S."/>
            <person name="Kumagai Y."/>
            <person name="Kogure K."/>
        </authorList>
    </citation>
    <scope>NUCLEOTIDE SEQUENCE [LARGE SCALE GENOMIC DNA]</scope>
    <source>
        <strain evidence="2 3">SAORIC-28</strain>
    </source>
</reference>
<organism evidence="2 3">
    <name type="scientific">Rubrivirga marina</name>
    <dbReference type="NCBI Taxonomy" id="1196024"/>
    <lineage>
        <taxon>Bacteria</taxon>
        <taxon>Pseudomonadati</taxon>
        <taxon>Rhodothermota</taxon>
        <taxon>Rhodothermia</taxon>
        <taxon>Rhodothermales</taxon>
        <taxon>Rubricoccaceae</taxon>
        <taxon>Rubrivirga</taxon>
    </lineage>
</organism>
<comment type="caution">
    <text evidence="2">The sequence shown here is derived from an EMBL/GenBank/DDBJ whole genome shotgun (WGS) entry which is preliminary data.</text>
</comment>
<dbReference type="AlphaFoldDB" id="A0A271IU19"/>
<dbReference type="InterPro" id="IPR046164">
    <property type="entry name" value="DUF6166"/>
</dbReference>
<keyword evidence="3" id="KW-1185">Reference proteome</keyword>
<evidence type="ECO:0000313" key="2">
    <source>
        <dbReference type="EMBL" id="PAP74225.1"/>
    </source>
</evidence>
<evidence type="ECO:0000313" key="3">
    <source>
        <dbReference type="Proteomes" id="UP000216339"/>
    </source>
</evidence>
<feature type="region of interest" description="Disordered" evidence="1">
    <location>
        <begin position="1"/>
        <end position="20"/>
    </location>
</feature>
<sequence length="87" mass="9209">MSCPHLVRHSPSGPEWGYRGSGPADCARSVLIALVDEPTADAHYQAFKDEVVAVLPETGAIIQRTAVLAWLAGRAEAPAQTTTPRTA</sequence>